<organism evidence="2 3">
    <name type="scientific">Cochliobolus heterostrophus (strain C5 / ATCC 48332 / race O)</name>
    <name type="common">Southern corn leaf blight fungus</name>
    <name type="synonym">Bipolaris maydis</name>
    <dbReference type="NCBI Taxonomy" id="701091"/>
    <lineage>
        <taxon>Eukaryota</taxon>
        <taxon>Fungi</taxon>
        <taxon>Dikarya</taxon>
        <taxon>Ascomycota</taxon>
        <taxon>Pezizomycotina</taxon>
        <taxon>Dothideomycetes</taxon>
        <taxon>Pleosporomycetidae</taxon>
        <taxon>Pleosporales</taxon>
        <taxon>Pleosporineae</taxon>
        <taxon>Pleosporaceae</taxon>
        <taxon>Bipolaris</taxon>
    </lineage>
</organism>
<evidence type="ECO:0000313" key="3">
    <source>
        <dbReference type="Proteomes" id="UP000016936"/>
    </source>
</evidence>
<proteinExistence type="predicted"/>
<dbReference type="EMBL" id="KB445572">
    <property type="protein sequence ID" value="EMD94364.1"/>
    <property type="molecule type" value="Genomic_DNA"/>
</dbReference>
<sequence>MKPLNSPILSHQSIPELLPSPGTKSCSQKAEVFTQSETSPAHLISTSKTPLNPNSNRVSIQQLSQIPNVKRDSTKASDLAVLPFPSTCTLPPPTRFTKYMKTMKSKSQ</sequence>
<feature type="region of interest" description="Disordered" evidence="1">
    <location>
        <begin position="1"/>
        <end position="55"/>
    </location>
</feature>
<feature type="compositionally biased region" description="Polar residues" evidence="1">
    <location>
        <begin position="22"/>
        <end position="55"/>
    </location>
</feature>
<dbReference type="HOGENOM" id="CLU_2196696_0_0_1"/>
<name>M2U795_COCH5</name>
<dbReference type="Proteomes" id="UP000016936">
    <property type="component" value="Unassembled WGS sequence"/>
</dbReference>
<accession>M2U795</accession>
<keyword evidence="3" id="KW-1185">Reference proteome</keyword>
<reference evidence="3" key="2">
    <citation type="journal article" date="2013" name="PLoS Genet.">
        <title>Comparative genome structure, secondary metabolite, and effector coding capacity across Cochliobolus pathogens.</title>
        <authorList>
            <person name="Condon B.J."/>
            <person name="Leng Y."/>
            <person name="Wu D."/>
            <person name="Bushley K.E."/>
            <person name="Ohm R.A."/>
            <person name="Otillar R."/>
            <person name="Martin J."/>
            <person name="Schackwitz W."/>
            <person name="Grimwood J."/>
            <person name="MohdZainudin N."/>
            <person name="Xue C."/>
            <person name="Wang R."/>
            <person name="Manning V.A."/>
            <person name="Dhillon B."/>
            <person name="Tu Z.J."/>
            <person name="Steffenson B.J."/>
            <person name="Salamov A."/>
            <person name="Sun H."/>
            <person name="Lowry S."/>
            <person name="LaButti K."/>
            <person name="Han J."/>
            <person name="Copeland A."/>
            <person name="Lindquist E."/>
            <person name="Barry K."/>
            <person name="Schmutz J."/>
            <person name="Baker S.E."/>
            <person name="Ciuffetti L.M."/>
            <person name="Grigoriev I.V."/>
            <person name="Zhong S."/>
            <person name="Turgeon B.G."/>
        </authorList>
    </citation>
    <scope>NUCLEOTIDE SEQUENCE [LARGE SCALE GENOMIC DNA]</scope>
    <source>
        <strain evidence="3">C5 / ATCC 48332 / race O</strain>
    </source>
</reference>
<reference evidence="2 3" key="1">
    <citation type="journal article" date="2012" name="PLoS Pathog.">
        <title>Diverse lifestyles and strategies of plant pathogenesis encoded in the genomes of eighteen Dothideomycetes fungi.</title>
        <authorList>
            <person name="Ohm R.A."/>
            <person name="Feau N."/>
            <person name="Henrissat B."/>
            <person name="Schoch C.L."/>
            <person name="Horwitz B.A."/>
            <person name="Barry K.W."/>
            <person name="Condon B.J."/>
            <person name="Copeland A.C."/>
            <person name="Dhillon B."/>
            <person name="Glaser F."/>
            <person name="Hesse C.N."/>
            <person name="Kosti I."/>
            <person name="LaButti K."/>
            <person name="Lindquist E.A."/>
            <person name="Lucas S."/>
            <person name="Salamov A.A."/>
            <person name="Bradshaw R.E."/>
            <person name="Ciuffetti L."/>
            <person name="Hamelin R.C."/>
            <person name="Kema G.H.J."/>
            <person name="Lawrence C."/>
            <person name="Scott J.A."/>
            <person name="Spatafora J.W."/>
            <person name="Turgeon B.G."/>
            <person name="de Wit P.J.G.M."/>
            <person name="Zhong S."/>
            <person name="Goodwin S.B."/>
            <person name="Grigoriev I.V."/>
        </authorList>
    </citation>
    <scope>NUCLEOTIDE SEQUENCE [LARGE SCALE GENOMIC DNA]</scope>
    <source>
        <strain evidence="3">C5 / ATCC 48332 / race O</strain>
    </source>
</reference>
<dbReference type="AlphaFoldDB" id="M2U795"/>
<evidence type="ECO:0000256" key="1">
    <source>
        <dbReference type="SAM" id="MobiDB-lite"/>
    </source>
</evidence>
<protein>
    <submittedName>
        <fullName evidence="2">Uncharacterized protein</fullName>
    </submittedName>
</protein>
<gene>
    <name evidence="2" type="ORF">COCHEDRAFT_1192461</name>
</gene>
<evidence type="ECO:0000313" key="2">
    <source>
        <dbReference type="EMBL" id="EMD94364.1"/>
    </source>
</evidence>